<comment type="function">
    <text evidence="21">Independently of its dipeptidase activity, acts as an adhesion receptor for neutrophil recruitment from bloodstream into inflamed lungs and liver.</text>
</comment>
<dbReference type="GO" id="GO:0098552">
    <property type="term" value="C:side of membrane"/>
    <property type="evidence" value="ECO:0007669"/>
    <property type="project" value="UniProtKB-KW"/>
</dbReference>
<keyword evidence="16" id="KW-0443">Lipid metabolism</keyword>
<dbReference type="GO" id="GO:0070573">
    <property type="term" value="F:metallodipeptidase activity"/>
    <property type="evidence" value="ECO:0007669"/>
    <property type="project" value="InterPro"/>
</dbReference>
<evidence type="ECO:0000256" key="24">
    <source>
        <dbReference type="RuleBase" id="RU341113"/>
    </source>
</evidence>
<evidence type="ECO:0000256" key="4">
    <source>
        <dbReference type="ARBA" id="ARBA00001947"/>
    </source>
</evidence>
<evidence type="ECO:0000256" key="10">
    <source>
        <dbReference type="ARBA" id="ARBA00022723"/>
    </source>
</evidence>
<accession>A0A8D2BKW4</accession>
<evidence type="ECO:0000256" key="21">
    <source>
        <dbReference type="ARBA" id="ARBA00029402"/>
    </source>
</evidence>
<keyword evidence="20" id="KW-0449">Lipoprotein</keyword>
<dbReference type="GO" id="GO:0008800">
    <property type="term" value="F:beta-lactamase activity"/>
    <property type="evidence" value="ECO:0007669"/>
    <property type="project" value="UniProtKB-EC"/>
</dbReference>
<dbReference type="InterPro" id="IPR000180">
    <property type="entry name" value="Dipep_AS"/>
</dbReference>
<comment type="subunit">
    <text evidence="6 24">Homodimer; disulfide-linked.</text>
</comment>
<evidence type="ECO:0000256" key="2">
    <source>
        <dbReference type="ARBA" id="ARBA00001526"/>
    </source>
</evidence>
<comment type="catalytic activity">
    <reaction evidence="22">
        <text>leukotriene D4 + H2O = leukotriene E4 + glycine</text>
        <dbReference type="Rhea" id="RHEA:48616"/>
        <dbReference type="ChEBI" id="CHEBI:15377"/>
        <dbReference type="ChEBI" id="CHEBI:57305"/>
        <dbReference type="ChEBI" id="CHEBI:57462"/>
        <dbReference type="ChEBI" id="CHEBI:63166"/>
    </reaction>
</comment>
<feature type="signal peptide" evidence="24">
    <location>
        <begin position="1"/>
        <end position="16"/>
    </location>
</feature>
<evidence type="ECO:0000256" key="16">
    <source>
        <dbReference type="ARBA" id="ARBA00023098"/>
    </source>
</evidence>
<name>A0A8D2BKW4_PIG</name>
<dbReference type="PANTHER" id="PTHR10443">
    <property type="entry name" value="MICROSOMAL DIPEPTIDASE"/>
    <property type="match status" value="1"/>
</dbReference>
<evidence type="ECO:0000256" key="14">
    <source>
        <dbReference type="ARBA" id="ARBA00022997"/>
    </source>
</evidence>
<dbReference type="PANTHER" id="PTHR10443:SF38">
    <property type="entry name" value="DIPEPTIDASE 1"/>
    <property type="match status" value="1"/>
</dbReference>
<evidence type="ECO:0000313" key="26">
    <source>
        <dbReference type="Proteomes" id="UP000694723"/>
    </source>
</evidence>
<comment type="catalytic activity">
    <reaction evidence="1">
        <text>glycyldehydrophenylalanine + H2O = 2,3-didehydrophenylalanine + glycine</text>
        <dbReference type="Rhea" id="RHEA:62704"/>
        <dbReference type="ChEBI" id="CHEBI:15377"/>
        <dbReference type="ChEBI" id="CHEBI:57305"/>
        <dbReference type="ChEBI" id="CHEBI:145925"/>
        <dbReference type="ChEBI" id="CHEBI:145926"/>
    </reaction>
</comment>
<evidence type="ECO:0000256" key="8">
    <source>
        <dbReference type="ARBA" id="ARBA00022622"/>
    </source>
</evidence>
<keyword evidence="17" id="KW-0472">Membrane</keyword>
<dbReference type="PROSITE" id="PS00869">
    <property type="entry name" value="RENAL_DIPEPTIDASE_1"/>
    <property type="match status" value="1"/>
</dbReference>
<evidence type="ECO:0000256" key="7">
    <source>
        <dbReference type="ARBA" id="ARBA00022475"/>
    </source>
</evidence>
<keyword evidence="7" id="KW-1003">Cell membrane</keyword>
<evidence type="ECO:0000256" key="22">
    <source>
        <dbReference type="ARBA" id="ARBA00048210"/>
    </source>
</evidence>
<reference evidence="25" key="1">
    <citation type="submission" date="2025-05" db="UniProtKB">
        <authorList>
            <consortium name="Ensembl"/>
        </authorList>
    </citation>
    <scope>IDENTIFICATION</scope>
</reference>
<keyword evidence="14 24" id="KW-0224">Dipeptidase</keyword>
<evidence type="ECO:0000256" key="15">
    <source>
        <dbReference type="ARBA" id="ARBA00023049"/>
    </source>
</evidence>
<evidence type="ECO:0000256" key="12">
    <source>
        <dbReference type="ARBA" id="ARBA00022801"/>
    </source>
</evidence>
<evidence type="ECO:0000313" key="25">
    <source>
        <dbReference type="Ensembl" id="ENSSSCP00060026893.1"/>
    </source>
</evidence>
<dbReference type="CDD" id="cd01301">
    <property type="entry name" value="rDP_like"/>
    <property type="match status" value="1"/>
</dbReference>
<dbReference type="GO" id="GO:0046872">
    <property type="term" value="F:metal ion binding"/>
    <property type="evidence" value="ECO:0007669"/>
    <property type="project" value="UniProtKB-UniRule"/>
</dbReference>
<comment type="catalytic activity">
    <reaction evidence="23">
        <text>L-cystine-bis-glycine + 2 H2O = L-cystine + 2 glycine</text>
        <dbReference type="Rhea" id="RHEA:60520"/>
        <dbReference type="ChEBI" id="CHEBI:15377"/>
        <dbReference type="ChEBI" id="CHEBI:35491"/>
        <dbReference type="ChEBI" id="CHEBI:57305"/>
        <dbReference type="ChEBI" id="CHEBI:143812"/>
    </reaction>
</comment>
<evidence type="ECO:0000256" key="6">
    <source>
        <dbReference type="ARBA" id="ARBA00011748"/>
    </source>
</evidence>
<comment type="subcellular location">
    <subcellularLocation>
        <location evidence="5">Apical cell membrane</location>
        <topology evidence="5">Lipid-anchor</topology>
        <topology evidence="5">GPI-anchor</topology>
    </subcellularLocation>
    <subcellularLocation>
        <location evidence="24">Membrane</location>
        <topology evidence="24">Lipid-anchor</topology>
        <topology evidence="24">GPI-anchor</topology>
    </subcellularLocation>
</comment>
<dbReference type="GO" id="GO:0006508">
    <property type="term" value="P:proteolysis"/>
    <property type="evidence" value="ECO:0007669"/>
    <property type="project" value="UniProtKB-KW"/>
</dbReference>
<evidence type="ECO:0000256" key="11">
    <source>
        <dbReference type="ARBA" id="ARBA00022729"/>
    </source>
</evidence>
<evidence type="ECO:0000256" key="1">
    <source>
        <dbReference type="ARBA" id="ARBA00000437"/>
    </source>
</evidence>
<keyword evidence="10 24" id="KW-0479">Metal-binding</keyword>
<dbReference type="InterPro" id="IPR008257">
    <property type="entry name" value="Pept_M19"/>
</dbReference>
<comment type="similarity">
    <text evidence="24">Belongs to the metallo-dependent hydrolases superfamily. Peptidase M19 family.</text>
</comment>
<keyword evidence="11 24" id="KW-0732">Signal</keyword>
<dbReference type="Proteomes" id="UP000694723">
    <property type="component" value="Unplaced"/>
</dbReference>
<comment type="catalytic activity">
    <reaction evidence="2">
        <text>a beta-lactam + H2O = a substituted beta-amino acid</text>
        <dbReference type="Rhea" id="RHEA:20401"/>
        <dbReference type="ChEBI" id="CHEBI:15377"/>
        <dbReference type="ChEBI" id="CHEBI:35627"/>
        <dbReference type="ChEBI" id="CHEBI:140347"/>
        <dbReference type="EC" id="3.5.2.6"/>
    </reaction>
</comment>
<dbReference type="GO" id="GO:0006629">
    <property type="term" value="P:lipid metabolic process"/>
    <property type="evidence" value="ECO:0007669"/>
    <property type="project" value="UniProtKB-KW"/>
</dbReference>
<evidence type="ECO:0000256" key="3">
    <source>
        <dbReference type="ARBA" id="ARBA00001670"/>
    </source>
</evidence>
<dbReference type="AlphaFoldDB" id="A0A8D2BKW4"/>
<keyword evidence="8 24" id="KW-0336">GPI-anchor</keyword>
<keyword evidence="12 24" id="KW-0378">Hydrolase</keyword>
<keyword evidence="13 24" id="KW-0862">Zinc</keyword>
<keyword evidence="19" id="KW-0325">Glycoprotein</keyword>
<dbReference type="Ensembl" id="ENSSSCT00060062718.1">
    <property type="protein sequence ID" value="ENSSSCP00060026893.1"/>
    <property type="gene ID" value="ENSSSCG00060046201.1"/>
</dbReference>
<dbReference type="Gene3D" id="3.20.20.140">
    <property type="entry name" value="Metal-dependent hydrolases"/>
    <property type="match status" value="1"/>
</dbReference>
<organism evidence="25 26">
    <name type="scientific">Sus scrofa</name>
    <name type="common">Pig</name>
    <dbReference type="NCBI Taxonomy" id="9823"/>
    <lineage>
        <taxon>Eukaryota</taxon>
        <taxon>Metazoa</taxon>
        <taxon>Chordata</taxon>
        <taxon>Craniata</taxon>
        <taxon>Vertebrata</taxon>
        <taxon>Euteleostomi</taxon>
        <taxon>Mammalia</taxon>
        <taxon>Eutheria</taxon>
        <taxon>Laurasiatheria</taxon>
        <taxon>Artiodactyla</taxon>
        <taxon>Suina</taxon>
        <taxon>Suidae</taxon>
        <taxon>Sus</taxon>
    </lineage>
</organism>
<keyword evidence="15 24" id="KW-0482">Metalloprotease</keyword>
<evidence type="ECO:0000256" key="23">
    <source>
        <dbReference type="ARBA" id="ARBA00048518"/>
    </source>
</evidence>
<dbReference type="Proteomes" id="UP000694570">
    <property type="component" value="Unplaced"/>
</dbReference>
<dbReference type="Pfam" id="PF01244">
    <property type="entry name" value="Peptidase_M19"/>
    <property type="match status" value="1"/>
</dbReference>
<dbReference type="InterPro" id="IPR032466">
    <property type="entry name" value="Metal_Hydrolase"/>
</dbReference>
<sequence>MWTSWWLWPLVAVCAADQFRDLAVRIMQDTPVIDGHNDLPWQLLKLFNNQLQDPGANLSSLAHTHTNIPKLKAGFVGGQFWSAYVPCDTQNRDAVKRTLEQIDVIQRMCQAYPETFACVTSSTGIRQAFQEGKVASLVGVEGGHSIDSSLGVLRALYHLGMRYMTLTHSCNTPWADNWLVDTGDDKAQSQGLSHFGQSVVKEMNRLGVMIDLAHVSVATMRAALKLSQAPVIFSHSSAYSLCPHRRNVPDDVLQLVKETGSLVMVNFYNDYVSCSAKANLSQVADHLDHIKKVAGAAAVGFGGDYDGVSRVPLGLEDVSKYPDLVAELLRRQWTEAEVRGALADNLLRVFEAVEQASNHAQVPGEEPIPLGQLEASCRTNYGYSAAPSLHLPPGSLLASLVPLLLLSLP</sequence>
<evidence type="ECO:0000256" key="17">
    <source>
        <dbReference type="ARBA" id="ARBA00023136"/>
    </source>
</evidence>
<dbReference type="Ensembl" id="ENSSSCT00030105193.1">
    <property type="protein sequence ID" value="ENSSSCP00030048906.1"/>
    <property type="gene ID" value="ENSSSCG00030074870.1"/>
</dbReference>
<keyword evidence="9 24" id="KW-0645">Protease</keyword>
<comment type="catalytic activity">
    <reaction evidence="3 24">
        <text>an L-aminoacyl-L-amino acid + H2O = 2 an L-alpha-amino acid</text>
        <dbReference type="Rhea" id="RHEA:48940"/>
        <dbReference type="ChEBI" id="CHEBI:15377"/>
        <dbReference type="ChEBI" id="CHEBI:59869"/>
        <dbReference type="ChEBI" id="CHEBI:77460"/>
        <dbReference type="EC" id="3.4.13.19"/>
    </reaction>
</comment>
<evidence type="ECO:0000256" key="19">
    <source>
        <dbReference type="ARBA" id="ARBA00023180"/>
    </source>
</evidence>
<dbReference type="GO" id="GO:0016324">
    <property type="term" value="C:apical plasma membrane"/>
    <property type="evidence" value="ECO:0007669"/>
    <property type="project" value="UniProtKB-SubCell"/>
</dbReference>
<feature type="chain" id="PRO_5044521507" description="Dipeptidase" evidence="24">
    <location>
        <begin position="17"/>
        <end position="409"/>
    </location>
</feature>
<evidence type="ECO:0000256" key="9">
    <source>
        <dbReference type="ARBA" id="ARBA00022670"/>
    </source>
</evidence>
<evidence type="ECO:0000256" key="13">
    <source>
        <dbReference type="ARBA" id="ARBA00022833"/>
    </source>
</evidence>
<comment type="cofactor">
    <cofactor evidence="4 24">
        <name>Zn(2+)</name>
        <dbReference type="ChEBI" id="CHEBI:29105"/>
    </cofactor>
</comment>
<protein>
    <recommendedName>
        <fullName evidence="24">Dipeptidase</fullName>
        <ecNumber evidence="24">3.4.13.19</ecNumber>
    </recommendedName>
</protein>
<keyword evidence="18 24" id="KW-1015">Disulfide bond</keyword>
<evidence type="ECO:0000256" key="20">
    <source>
        <dbReference type="ARBA" id="ARBA00023288"/>
    </source>
</evidence>
<evidence type="ECO:0000256" key="18">
    <source>
        <dbReference type="ARBA" id="ARBA00023157"/>
    </source>
</evidence>
<dbReference type="FunFam" id="3.20.20.140:FF:000030">
    <property type="entry name" value="Dipeptidase"/>
    <property type="match status" value="1"/>
</dbReference>
<proteinExistence type="inferred from homology"/>
<evidence type="ECO:0000256" key="5">
    <source>
        <dbReference type="ARBA" id="ARBA00004303"/>
    </source>
</evidence>
<dbReference type="SUPFAM" id="SSF51556">
    <property type="entry name" value="Metallo-dependent hydrolases"/>
    <property type="match status" value="1"/>
</dbReference>
<dbReference type="EC" id="3.4.13.19" evidence="24"/>